<dbReference type="Pfam" id="PF04014">
    <property type="entry name" value="MazE_antitoxin"/>
    <property type="match status" value="1"/>
</dbReference>
<dbReference type="SUPFAM" id="SSF89447">
    <property type="entry name" value="AbrB/MazE/MraZ-like"/>
    <property type="match status" value="1"/>
</dbReference>
<dbReference type="EMBL" id="FOGT01000013">
    <property type="protein sequence ID" value="SES25911.1"/>
    <property type="molecule type" value="Genomic_DNA"/>
</dbReference>
<sequence>MDEFVEKSIIDEAVINIERKITKIGNSQGIIIPSPYLKELGVESSDRVEVEFDKNLNVITIRNKNTAPSFSHLEQVIENAVDRKLKERGI</sequence>
<dbReference type="GO" id="GO:0003677">
    <property type="term" value="F:DNA binding"/>
    <property type="evidence" value="ECO:0007669"/>
    <property type="project" value="UniProtKB-UniRule"/>
</dbReference>
<proteinExistence type="predicted"/>
<dbReference type="RefSeq" id="WP_177174362.1">
    <property type="nucleotide sequence ID" value="NZ_FOGT01000013.1"/>
</dbReference>
<name>A0A1H9VWL6_9BACI</name>
<dbReference type="InterPro" id="IPR007159">
    <property type="entry name" value="SpoVT-AbrB_dom"/>
</dbReference>
<accession>A0A1H9VWL6</accession>
<keyword evidence="4" id="KW-1185">Reference proteome</keyword>
<evidence type="ECO:0000313" key="3">
    <source>
        <dbReference type="EMBL" id="SES25911.1"/>
    </source>
</evidence>
<keyword evidence="1" id="KW-0238">DNA-binding</keyword>
<dbReference type="PROSITE" id="PS51740">
    <property type="entry name" value="SPOVT_ABRB"/>
    <property type="match status" value="1"/>
</dbReference>
<dbReference type="SMART" id="SM00966">
    <property type="entry name" value="SpoVT_AbrB"/>
    <property type="match status" value="1"/>
</dbReference>
<dbReference type="Gene3D" id="2.10.260.10">
    <property type="match status" value="1"/>
</dbReference>
<dbReference type="InterPro" id="IPR037914">
    <property type="entry name" value="SpoVT-AbrB_sf"/>
</dbReference>
<evidence type="ECO:0000259" key="2">
    <source>
        <dbReference type="PROSITE" id="PS51740"/>
    </source>
</evidence>
<feature type="domain" description="SpoVT-AbrB" evidence="2">
    <location>
        <begin position="19"/>
        <end position="66"/>
    </location>
</feature>
<reference evidence="4" key="1">
    <citation type="submission" date="2016-10" db="EMBL/GenBank/DDBJ databases">
        <authorList>
            <person name="Varghese N."/>
            <person name="Submissions S."/>
        </authorList>
    </citation>
    <scope>NUCLEOTIDE SEQUENCE [LARGE SCALE GENOMIC DNA]</scope>
    <source>
        <strain evidence="4">S9</strain>
    </source>
</reference>
<evidence type="ECO:0000256" key="1">
    <source>
        <dbReference type="PROSITE-ProRule" id="PRU01076"/>
    </source>
</evidence>
<dbReference type="AlphaFoldDB" id="A0A1H9VWL6"/>
<protein>
    <submittedName>
        <fullName evidence="3">Antitoxin component of the MazEF toxin-antitoxin module</fullName>
    </submittedName>
</protein>
<organism evidence="3 4">
    <name type="scientific">Salipaludibacillus aurantiacus</name>
    <dbReference type="NCBI Taxonomy" id="1601833"/>
    <lineage>
        <taxon>Bacteria</taxon>
        <taxon>Bacillati</taxon>
        <taxon>Bacillota</taxon>
        <taxon>Bacilli</taxon>
        <taxon>Bacillales</taxon>
        <taxon>Bacillaceae</taxon>
    </lineage>
</organism>
<dbReference type="Proteomes" id="UP000198571">
    <property type="component" value="Unassembled WGS sequence"/>
</dbReference>
<evidence type="ECO:0000313" key="4">
    <source>
        <dbReference type="Proteomes" id="UP000198571"/>
    </source>
</evidence>
<gene>
    <name evidence="3" type="ORF">SAMN05518684_1135</name>
</gene>